<sequence>MESGLIDWSAPWFDPWREAGEPVEARIQAGTSTWHALNIQAGDRPPVRFVPQEEMQGAPYERFIFESGCCPTREGLHDFFNGLVWLRLPRAKARLNALQAEQIAARGIGPARGPVRDAITLFDENGALLQAPQPLWDALRQRQWHRLFIELRPLWEQARLQVFGHALLEKLVLPRKDLTAHVWCSDAPLRDPADTDDWLQQQFTQASLARKPFTPLPVLGIPGWWPANRHFSFYDDSDVFRPARKPA</sequence>
<dbReference type="EMBL" id="JAEQNA010000007">
    <property type="protein sequence ID" value="MBL0422235.1"/>
    <property type="molecule type" value="Genomic_DNA"/>
</dbReference>
<keyword evidence="2" id="KW-1185">Reference proteome</keyword>
<gene>
    <name evidence="1" type="ORF">JI739_17945</name>
</gene>
<organism evidence="1 2">
    <name type="scientific">Ramlibacter aurantiacus</name>
    <dbReference type="NCBI Taxonomy" id="2801330"/>
    <lineage>
        <taxon>Bacteria</taxon>
        <taxon>Pseudomonadati</taxon>
        <taxon>Pseudomonadota</taxon>
        <taxon>Betaproteobacteria</taxon>
        <taxon>Burkholderiales</taxon>
        <taxon>Comamonadaceae</taxon>
        <taxon>Ramlibacter</taxon>
    </lineage>
</organism>
<name>A0A936ZW61_9BURK</name>
<dbReference type="AlphaFoldDB" id="A0A936ZW61"/>
<reference evidence="1" key="1">
    <citation type="submission" date="2021-01" db="EMBL/GenBank/DDBJ databases">
        <title>Ramlibacter sp. strain AW1 16S ribosomal RNA gene Genome sequencing and assembly.</title>
        <authorList>
            <person name="Kang M."/>
        </authorList>
    </citation>
    <scope>NUCLEOTIDE SEQUENCE</scope>
    <source>
        <strain evidence="1">AW1</strain>
    </source>
</reference>
<evidence type="ECO:0000313" key="1">
    <source>
        <dbReference type="EMBL" id="MBL0422235.1"/>
    </source>
</evidence>
<comment type="caution">
    <text evidence="1">The sequence shown here is derived from an EMBL/GenBank/DDBJ whole genome shotgun (WGS) entry which is preliminary data.</text>
</comment>
<protein>
    <submittedName>
        <fullName evidence="1">DUF3025 domain-containing protein</fullName>
    </submittedName>
</protein>
<dbReference type="InterPro" id="IPR021390">
    <property type="entry name" value="DUF3025"/>
</dbReference>
<evidence type="ECO:0000313" key="2">
    <source>
        <dbReference type="Proteomes" id="UP000613011"/>
    </source>
</evidence>
<dbReference type="Proteomes" id="UP000613011">
    <property type="component" value="Unassembled WGS sequence"/>
</dbReference>
<proteinExistence type="predicted"/>
<dbReference type="RefSeq" id="WP_201685307.1">
    <property type="nucleotide sequence ID" value="NZ_JAEQNA010000007.1"/>
</dbReference>
<dbReference type="Pfam" id="PF11227">
    <property type="entry name" value="DUF3025"/>
    <property type="match status" value="1"/>
</dbReference>
<accession>A0A936ZW61</accession>